<feature type="domain" description="Peptidase A1" evidence="5">
    <location>
        <begin position="9"/>
        <end position="380"/>
    </location>
</feature>
<dbReference type="InterPro" id="IPR033868">
    <property type="entry name" value="Xylanase_inhibitor_I-like"/>
</dbReference>
<dbReference type="Pfam" id="PF14541">
    <property type="entry name" value="TAXi_C"/>
    <property type="match status" value="1"/>
</dbReference>
<keyword evidence="3" id="KW-0964">Secreted</keyword>
<evidence type="ECO:0000259" key="5">
    <source>
        <dbReference type="PROSITE" id="PS51767"/>
    </source>
</evidence>
<comment type="subcellular location">
    <subcellularLocation>
        <location evidence="1">Secreted</location>
        <location evidence="1">Extracellular space</location>
    </subcellularLocation>
</comment>
<accession>A0A835DI94</accession>
<dbReference type="PANTHER" id="PTHR47965:SF103">
    <property type="entry name" value="EUKARYOTIC ASPARTYL PROTEASE FAMILY PROTEIN"/>
    <property type="match status" value="1"/>
</dbReference>
<dbReference type="FunFam" id="2.40.70.10:FF:000041">
    <property type="entry name" value="Basic 7S globulin"/>
    <property type="match status" value="1"/>
</dbReference>
<name>A0A835DI94_TETSI</name>
<dbReference type="Pfam" id="PF14543">
    <property type="entry name" value="TAXi_N"/>
    <property type="match status" value="1"/>
</dbReference>
<dbReference type="InterPro" id="IPR032861">
    <property type="entry name" value="TAXi_N"/>
</dbReference>
<dbReference type="Gene3D" id="2.40.70.10">
    <property type="entry name" value="Acid Proteases"/>
    <property type="match status" value="2"/>
</dbReference>
<dbReference type="GO" id="GO:0004190">
    <property type="term" value="F:aspartic-type endopeptidase activity"/>
    <property type="evidence" value="ECO:0007669"/>
    <property type="project" value="InterPro"/>
</dbReference>
<dbReference type="PROSITE" id="PS51767">
    <property type="entry name" value="PEPTIDASE_A1"/>
    <property type="match status" value="1"/>
</dbReference>
<dbReference type="CDD" id="cd05489">
    <property type="entry name" value="xylanase_inhibitor_I_like"/>
    <property type="match status" value="1"/>
</dbReference>
<evidence type="ECO:0000256" key="1">
    <source>
        <dbReference type="ARBA" id="ARBA00004239"/>
    </source>
</evidence>
<dbReference type="InterPro" id="IPR032799">
    <property type="entry name" value="TAXi_C"/>
</dbReference>
<evidence type="ECO:0000256" key="2">
    <source>
        <dbReference type="ARBA" id="ARBA00007447"/>
    </source>
</evidence>
<dbReference type="OrthoDB" id="1882431at2759"/>
<reference evidence="6 7" key="1">
    <citation type="submission" date="2020-04" db="EMBL/GenBank/DDBJ databases">
        <title>Plant Genome Project.</title>
        <authorList>
            <person name="Zhang R.-G."/>
        </authorList>
    </citation>
    <scope>NUCLEOTIDE SEQUENCE [LARGE SCALE GENOMIC DNA]</scope>
    <source>
        <strain evidence="6">YNK0</strain>
        <tissue evidence="6">Leaf</tissue>
    </source>
</reference>
<organism evidence="6 7">
    <name type="scientific">Tetracentron sinense</name>
    <name type="common">Spur-leaf</name>
    <dbReference type="NCBI Taxonomy" id="13715"/>
    <lineage>
        <taxon>Eukaryota</taxon>
        <taxon>Viridiplantae</taxon>
        <taxon>Streptophyta</taxon>
        <taxon>Embryophyta</taxon>
        <taxon>Tracheophyta</taxon>
        <taxon>Spermatophyta</taxon>
        <taxon>Magnoliopsida</taxon>
        <taxon>Trochodendrales</taxon>
        <taxon>Trochodendraceae</taxon>
        <taxon>Tetracentron</taxon>
    </lineage>
</organism>
<dbReference type="InterPro" id="IPR021109">
    <property type="entry name" value="Peptidase_aspartic_dom_sf"/>
</dbReference>
<evidence type="ECO:0000313" key="6">
    <source>
        <dbReference type="EMBL" id="KAF8401642.1"/>
    </source>
</evidence>
<dbReference type="EMBL" id="JABCRI010000008">
    <property type="protein sequence ID" value="KAF8401642.1"/>
    <property type="molecule type" value="Genomic_DNA"/>
</dbReference>
<dbReference type="GO" id="GO:0006508">
    <property type="term" value="P:proteolysis"/>
    <property type="evidence" value="ECO:0007669"/>
    <property type="project" value="InterPro"/>
</dbReference>
<proteinExistence type="inferred from homology"/>
<gene>
    <name evidence="6" type="ORF">HHK36_012588</name>
</gene>
<comment type="caution">
    <text evidence="6">The sequence shown here is derived from an EMBL/GenBank/DDBJ whole genome shotgun (WGS) entry which is preliminary data.</text>
</comment>
<dbReference type="SUPFAM" id="SSF50630">
    <property type="entry name" value="Acid proteases"/>
    <property type="match status" value="1"/>
</dbReference>
<dbReference type="OMA" id="TQMSNAF"/>
<dbReference type="Proteomes" id="UP000655225">
    <property type="component" value="Unassembled WGS sequence"/>
</dbReference>
<dbReference type="InterPro" id="IPR033121">
    <property type="entry name" value="PEPTIDASE_A1"/>
</dbReference>
<comment type="similarity">
    <text evidence="2">Belongs to the peptidase A1 family.</text>
</comment>
<keyword evidence="4" id="KW-0732">Signal</keyword>
<keyword evidence="7" id="KW-1185">Reference proteome</keyword>
<evidence type="ECO:0000256" key="3">
    <source>
        <dbReference type="ARBA" id="ARBA00022525"/>
    </source>
</evidence>
<protein>
    <recommendedName>
        <fullName evidence="5">Peptidase A1 domain-containing protein</fullName>
    </recommendedName>
</protein>
<dbReference type="GO" id="GO:0005576">
    <property type="term" value="C:extracellular region"/>
    <property type="evidence" value="ECO:0007669"/>
    <property type="project" value="UniProtKB-SubCell"/>
</dbReference>
<evidence type="ECO:0000313" key="7">
    <source>
        <dbReference type="Proteomes" id="UP000655225"/>
    </source>
</evidence>
<dbReference type="AlphaFoldDB" id="A0A835DI94"/>
<dbReference type="InterPro" id="IPR001461">
    <property type="entry name" value="Aspartic_peptidase_A1"/>
</dbReference>
<dbReference type="PANTHER" id="PTHR47965">
    <property type="entry name" value="ASPARTYL PROTEASE-RELATED"/>
    <property type="match status" value="1"/>
</dbReference>
<dbReference type="FunFam" id="2.40.70.10:FF:000045">
    <property type="entry name" value="Basic 7S globulin"/>
    <property type="match status" value="1"/>
</dbReference>
<sequence length="400" mass="42887">MKDAKTLQYLTHINQRTPLVPVKLTVDLGGTYLWVDCDTNYVSSSYRSARCNSSQCHLARSVSCGECHAAPKPGCNKNTCGLFPDNTIAPITTSGELTQDMHSTDGSNLGPIVTLKSFLFACGSPIILKSLASGVTGMAGLSRDRIGLPSQFSAAFRFPRKFALCLSSSTKSNGAIFFGNGPYVMLPNVDVSKNLVHTPLLINPVSTAGSYFKGEKSVEYFIGVKSIKINQKRLPLNTTLLSIRRSNGVGGTKISTVNPYTVLETSIYNAVTNAFAKEAASMGIKRVESVAPFKACFSSNNIVSARVGPSVPLIDLVLQSESVYWRIFGLNSMVQVRDGVSCLGFVDGGLNPRTSIVIGGYQLEDNLLEFDIATSKLGFSSSLISQRTSCANFNFSSTAS</sequence>
<evidence type="ECO:0000256" key="4">
    <source>
        <dbReference type="ARBA" id="ARBA00022729"/>
    </source>
</evidence>